<dbReference type="Proteomes" id="UP000184035">
    <property type="component" value="Unassembled WGS sequence"/>
</dbReference>
<dbReference type="EMBL" id="FQVM01000030">
    <property type="protein sequence ID" value="SHF07373.1"/>
    <property type="molecule type" value="Genomic_DNA"/>
</dbReference>
<protein>
    <submittedName>
        <fullName evidence="2">Similar to stage IV sporulation protein</fullName>
    </submittedName>
</protein>
<accession>A0A1M4YNY7</accession>
<evidence type="ECO:0000313" key="3">
    <source>
        <dbReference type="Proteomes" id="UP000184035"/>
    </source>
</evidence>
<gene>
    <name evidence="2" type="ORF">SAMN05443638_13010</name>
</gene>
<keyword evidence="3" id="KW-1185">Reference proteome</keyword>
<keyword evidence="1" id="KW-1133">Transmembrane helix</keyword>
<sequence>MILNRLKKGNIKIQIRTLKPEGFINLLWNNGVNVKKAKRLDISTMILEIDISDYQKVKELSKRIGCKIEVIEKKGPITYIFKLKKEKGLIIGVIVFVLIIVILNRFLWGIEIETERYLSPFEVRQQLKELGVTPGISKSKIDVYEVEKKLENINSEIMWIRARLEGATLKVKIEEKVNPPEIIKNQSADNIVAKMDGEVVRVYTTSGTAMVKPGDVIKKGQILIEGIEGNVGGFTEGGEYHTNAEGVVIANTFYESSKDLQIEGEIMDFTGNEDEEIYIEVAGKKFYIKKPTKKFKDYDKIEKKGKILNKIVYKEKINKPIEKSKDEIIEEATNKLYKEIVKNLDSEAKFIKKIINTEELEKGKIRLKVVFVFEQDISLRATSQQ</sequence>
<dbReference type="RefSeq" id="WP_072897359.1">
    <property type="nucleotide sequence ID" value="NZ_FQVM01000030.1"/>
</dbReference>
<keyword evidence="1" id="KW-0812">Transmembrane</keyword>
<dbReference type="NCBIfam" id="TIGR02876">
    <property type="entry name" value="spore_yqfD"/>
    <property type="match status" value="1"/>
</dbReference>
<dbReference type="OrthoDB" id="1640349at2"/>
<organism evidence="2 3">
    <name type="scientific">Clostridium fallax</name>
    <dbReference type="NCBI Taxonomy" id="1533"/>
    <lineage>
        <taxon>Bacteria</taxon>
        <taxon>Bacillati</taxon>
        <taxon>Bacillota</taxon>
        <taxon>Clostridia</taxon>
        <taxon>Eubacteriales</taxon>
        <taxon>Clostridiaceae</taxon>
        <taxon>Clostridium</taxon>
    </lineage>
</organism>
<dbReference type="AlphaFoldDB" id="A0A1M4YNY7"/>
<keyword evidence="1" id="KW-0472">Membrane</keyword>
<feature type="transmembrane region" description="Helical" evidence="1">
    <location>
        <begin position="89"/>
        <end position="108"/>
    </location>
</feature>
<dbReference type="STRING" id="1533.SAMN05443638_13010"/>
<evidence type="ECO:0000256" key="1">
    <source>
        <dbReference type="SAM" id="Phobius"/>
    </source>
</evidence>
<proteinExistence type="predicted"/>
<dbReference type="Pfam" id="PF06898">
    <property type="entry name" value="YqfD"/>
    <property type="match status" value="1"/>
</dbReference>
<evidence type="ECO:0000313" key="2">
    <source>
        <dbReference type="EMBL" id="SHF07373.1"/>
    </source>
</evidence>
<dbReference type="InterPro" id="IPR010690">
    <property type="entry name" value="YqfD"/>
</dbReference>
<reference evidence="2 3" key="1">
    <citation type="submission" date="2016-11" db="EMBL/GenBank/DDBJ databases">
        <authorList>
            <person name="Jaros S."/>
            <person name="Januszkiewicz K."/>
            <person name="Wedrychowicz H."/>
        </authorList>
    </citation>
    <scope>NUCLEOTIDE SEQUENCE [LARGE SCALE GENOMIC DNA]</scope>
    <source>
        <strain evidence="2 3">DSM 2631</strain>
    </source>
</reference>
<name>A0A1M4YNY7_9CLOT</name>